<reference evidence="1 2" key="1">
    <citation type="journal article" date="2020" name="Biotechnol. Biofuels">
        <title>New insights from the biogas microbiome by comprehensive genome-resolved metagenomics of nearly 1600 species originating from multiple anaerobic digesters.</title>
        <authorList>
            <person name="Campanaro S."/>
            <person name="Treu L."/>
            <person name="Rodriguez-R L.M."/>
            <person name="Kovalovszki A."/>
            <person name="Ziels R.M."/>
            <person name="Maus I."/>
            <person name="Zhu X."/>
            <person name="Kougias P.G."/>
            <person name="Basile A."/>
            <person name="Luo G."/>
            <person name="Schluter A."/>
            <person name="Konstantinidis K.T."/>
            <person name="Angelidaki I."/>
        </authorList>
    </citation>
    <scope>NUCLEOTIDE SEQUENCE [LARGE SCALE GENOMIC DNA]</scope>
    <source>
        <strain evidence="1">AS06rmzACSIP_256</strain>
    </source>
</reference>
<evidence type="ECO:0000313" key="1">
    <source>
        <dbReference type="EMBL" id="NLF55530.1"/>
    </source>
</evidence>
<dbReference type="Proteomes" id="UP000536534">
    <property type="component" value="Unassembled WGS sequence"/>
</dbReference>
<name>A0A7X7LY44_9RHOO</name>
<sequence>MQLKTHTRRFVGWFTNIRRPSPDTGKDNHRTCSRCAEYDWLTRRCRTFGSTRPGASCNFWEYAS</sequence>
<protein>
    <submittedName>
        <fullName evidence="1">Uncharacterized protein</fullName>
    </submittedName>
</protein>
<dbReference type="RefSeq" id="WP_068803419.1">
    <property type="nucleotide sequence ID" value="NZ_MBFM01000001.1"/>
</dbReference>
<comment type="caution">
    <text evidence="1">The sequence shown here is derived from an EMBL/GenBank/DDBJ whole genome shotgun (WGS) entry which is preliminary data.</text>
</comment>
<dbReference type="AlphaFoldDB" id="A0A7X7LY44"/>
<dbReference type="EMBL" id="JAAYYV010000402">
    <property type="protein sequence ID" value="NLF55530.1"/>
    <property type="molecule type" value="Genomic_DNA"/>
</dbReference>
<accession>A0A7X7LY44</accession>
<gene>
    <name evidence="1" type="ORF">GX576_14260</name>
</gene>
<organism evidence="1 2">
    <name type="scientific">Thauera phenolivorans</name>
    <dbReference type="NCBI Taxonomy" id="1792543"/>
    <lineage>
        <taxon>Bacteria</taxon>
        <taxon>Pseudomonadati</taxon>
        <taxon>Pseudomonadota</taxon>
        <taxon>Betaproteobacteria</taxon>
        <taxon>Rhodocyclales</taxon>
        <taxon>Zoogloeaceae</taxon>
        <taxon>Thauera</taxon>
    </lineage>
</organism>
<evidence type="ECO:0000313" key="2">
    <source>
        <dbReference type="Proteomes" id="UP000536534"/>
    </source>
</evidence>
<proteinExistence type="predicted"/>